<keyword evidence="7" id="KW-0902">Two-component regulatory system</keyword>
<dbReference type="InterPro" id="IPR004358">
    <property type="entry name" value="Sig_transdc_His_kin-like_C"/>
</dbReference>
<evidence type="ECO:0000256" key="1">
    <source>
        <dbReference type="ARBA" id="ARBA00000085"/>
    </source>
</evidence>
<dbReference type="Gene3D" id="3.30.450.20">
    <property type="entry name" value="PAS domain"/>
    <property type="match status" value="1"/>
</dbReference>
<dbReference type="SUPFAM" id="SSF55874">
    <property type="entry name" value="ATPase domain of HSP90 chaperone/DNA topoisomerase II/histidine kinase"/>
    <property type="match status" value="1"/>
</dbReference>
<dbReference type="InterPro" id="IPR008207">
    <property type="entry name" value="Sig_transdc_His_kin_Hpt_dom"/>
</dbReference>
<feature type="modified residue" description="Phosphohistidine" evidence="9">
    <location>
        <position position="447"/>
    </location>
</feature>
<dbReference type="PANTHER" id="PTHR43395">
    <property type="entry name" value="SENSOR HISTIDINE KINASE CHEA"/>
    <property type="match status" value="1"/>
</dbReference>
<feature type="domain" description="PAC" evidence="11">
    <location>
        <begin position="329"/>
        <end position="384"/>
    </location>
</feature>
<keyword evidence="5 13" id="KW-0808">Transferase</keyword>
<dbReference type="Gene3D" id="1.20.120.160">
    <property type="entry name" value="HPT domain"/>
    <property type="match status" value="1"/>
</dbReference>
<dbReference type="InterPro" id="IPR036890">
    <property type="entry name" value="HATPase_C_sf"/>
</dbReference>
<evidence type="ECO:0000256" key="10">
    <source>
        <dbReference type="SAM" id="Phobius"/>
    </source>
</evidence>
<dbReference type="InterPro" id="IPR000700">
    <property type="entry name" value="PAS-assoc_C"/>
</dbReference>
<evidence type="ECO:0000256" key="9">
    <source>
        <dbReference type="PROSITE-ProRule" id="PRU00110"/>
    </source>
</evidence>
<dbReference type="Proteomes" id="UP000255193">
    <property type="component" value="Unassembled WGS sequence"/>
</dbReference>
<evidence type="ECO:0000256" key="8">
    <source>
        <dbReference type="ARBA" id="ARBA00035100"/>
    </source>
</evidence>
<dbReference type="PANTHER" id="PTHR43395:SF1">
    <property type="entry name" value="CHEMOTAXIS PROTEIN CHEA"/>
    <property type="match status" value="1"/>
</dbReference>
<dbReference type="Gene3D" id="3.30.565.10">
    <property type="entry name" value="Histidine kinase-like ATPase, C-terminal domain"/>
    <property type="match status" value="1"/>
</dbReference>
<proteinExistence type="predicted"/>
<evidence type="ECO:0000256" key="6">
    <source>
        <dbReference type="ARBA" id="ARBA00022777"/>
    </source>
</evidence>
<keyword evidence="10" id="KW-1133">Transmembrane helix</keyword>
<dbReference type="SUPFAM" id="SSF47226">
    <property type="entry name" value="Histidine-containing phosphotransfer domain, HPT domain"/>
    <property type="match status" value="1"/>
</dbReference>
<dbReference type="PRINTS" id="PR00344">
    <property type="entry name" value="BCTRLSENSOR"/>
</dbReference>
<evidence type="ECO:0000313" key="13">
    <source>
        <dbReference type="EMBL" id="STY94261.1"/>
    </source>
</evidence>
<evidence type="ECO:0000313" key="14">
    <source>
        <dbReference type="Proteomes" id="UP000255193"/>
    </source>
</evidence>
<dbReference type="EMBL" id="UGQA01000001">
    <property type="protein sequence ID" value="STY94261.1"/>
    <property type="molecule type" value="Genomic_DNA"/>
</dbReference>
<feature type="domain" description="HPt" evidence="12">
    <location>
        <begin position="399"/>
        <end position="510"/>
    </location>
</feature>
<keyword evidence="6" id="KW-0418">Kinase</keyword>
<evidence type="ECO:0000259" key="11">
    <source>
        <dbReference type="PROSITE" id="PS50113"/>
    </source>
</evidence>
<evidence type="ECO:0000256" key="5">
    <source>
        <dbReference type="ARBA" id="ARBA00022679"/>
    </source>
</evidence>
<dbReference type="EC" id="2.7.13.3" evidence="2"/>
<accession>A0A378Q0C1</accession>
<keyword evidence="10" id="KW-0812">Transmembrane</keyword>
<evidence type="ECO:0000256" key="4">
    <source>
        <dbReference type="ARBA" id="ARBA00022553"/>
    </source>
</evidence>
<evidence type="ECO:0000256" key="3">
    <source>
        <dbReference type="ARBA" id="ARBA00021495"/>
    </source>
</evidence>
<reference evidence="13 14" key="1">
    <citation type="submission" date="2018-06" db="EMBL/GenBank/DDBJ databases">
        <authorList>
            <consortium name="Pathogen Informatics"/>
            <person name="Doyle S."/>
        </authorList>
    </citation>
    <scope>NUCLEOTIDE SEQUENCE [LARGE SCALE GENOMIC DNA]</scope>
    <source>
        <strain evidence="13 14">NCTC11091</strain>
    </source>
</reference>
<dbReference type="FunFam" id="3.30.565.10:FF:000016">
    <property type="entry name" value="Chemotaxis protein CheA, putative"/>
    <property type="match status" value="1"/>
</dbReference>
<dbReference type="PROSITE" id="PS50894">
    <property type="entry name" value="HPT"/>
    <property type="match status" value="1"/>
</dbReference>
<sequence>MKLPRTTPSMTKPLVQAPADDGSRYRSLIASITLFLSLIGALLAFTFYTSNILAKNTTLINTTNNIANNAQSVLKDLFDLQNSYGEDFTSPHMSTVIKRLQDSSQSIDQSLGALEKGGVLTTGMGRTQKIDPITDPAIRPALAQTREQWEQLRPRVDDYLKVAKDLKVDAAPALNAANDQAKTSSLVMNDTLNTLTGTVYDRAQNEANLIRLIQLLGVGAILTYFGIFIFFFVRRLREADAQAAAAQRETAEIMANVNTGLFLLNKDLSIGNQYSAQLTNIMGTDQIAGENLAQLLKNKVTAKDLEVTEGFVKQLYNPRVKEKLIDDLNPLKKVLLQDEGKTSGANKYLDFKFSRVYDQNNIARILVNVQDVTQQVRLEQRLEEERAQNDLQIEMLTTILNVSPTIINEFIQNTKQNIVKINNILKTPGSDQGALRDKLAQMYRIMHSLKGEASALNLHTFTNIANNFEEKLKGLQAKDKLSGNDFLPLTIHLDELLSLSNTIESLGLRINQNAAPVTDTSAAPTSSGTSEVYTIKPQITANTANGGMNAFYQQFADNIATRQQKQVQLKASGFNSIQPPADIAAVIKDITIQLVRNAVVHGIETPKVRESRGKPVVGKINLSLIELSESYKLMIEDDGNGLDFDAIRARAVQMGYDANDLAQWSEQRLTTLLFKSGFSTREHADDDAGRGVGMDIIQAHIDQMNGQINVDSQAGKYTRMTVKIPKNPVQ</sequence>
<feature type="transmembrane region" description="Helical" evidence="10">
    <location>
        <begin position="28"/>
        <end position="48"/>
    </location>
</feature>
<dbReference type="InterPro" id="IPR051315">
    <property type="entry name" value="Bact_Chemotaxis_CheA"/>
</dbReference>
<keyword evidence="4 9" id="KW-0597">Phosphoprotein</keyword>
<dbReference type="Pfam" id="PF02518">
    <property type="entry name" value="HATPase_c"/>
    <property type="match status" value="1"/>
</dbReference>
<dbReference type="SMART" id="SM00387">
    <property type="entry name" value="HATPase_c"/>
    <property type="match status" value="1"/>
</dbReference>
<name>A0A378Q0C1_9GAMM</name>
<protein>
    <recommendedName>
        <fullName evidence="3">Chemotaxis protein CheA</fullName>
        <ecNumber evidence="2">2.7.13.3</ecNumber>
    </recommendedName>
</protein>
<keyword evidence="10" id="KW-0472">Membrane</keyword>
<dbReference type="InterPro" id="IPR036641">
    <property type="entry name" value="HPT_dom_sf"/>
</dbReference>
<evidence type="ECO:0000256" key="7">
    <source>
        <dbReference type="ARBA" id="ARBA00023012"/>
    </source>
</evidence>
<dbReference type="AlphaFoldDB" id="A0A378Q0C1"/>
<organism evidence="13 14">
    <name type="scientific">Faucicola atlantae</name>
    <dbReference type="NCBI Taxonomy" id="34059"/>
    <lineage>
        <taxon>Bacteria</taxon>
        <taxon>Pseudomonadati</taxon>
        <taxon>Pseudomonadota</taxon>
        <taxon>Gammaproteobacteria</taxon>
        <taxon>Moraxellales</taxon>
        <taxon>Moraxellaceae</taxon>
        <taxon>Faucicola</taxon>
    </lineage>
</organism>
<evidence type="ECO:0000259" key="12">
    <source>
        <dbReference type="PROSITE" id="PS50894"/>
    </source>
</evidence>
<dbReference type="InterPro" id="IPR003594">
    <property type="entry name" value="HATPase_dom"/>
</dbReference>
<evidence type="ECO:0000256" key="2">
    <source>
        <dbReference type="ARBA" id="ARBA00012438"/>
    </source>
</evidence>
<gene>
    <name evidence="13" type="primary">cheA</name>
    <name evidence="13" type="ORF">NCTC11091_00010</name>
</gene>
<dbReference type="RefSeq" id="WP_245945264.1">
    <property type="nucleotide sequence ID" value="NZ_MXAO01000058.1"/>
</dbReference>
<dbReference type="GO" id="GO:0000155">
    <property type="term" value="F:phosphorelay sensor kinase activity"/>
    <property type="evidence" value="ECO:0007669"/>
    <property type="project" value="UniProtKB-ARBA"/>
</dbReference>
<feature type="transmembrane region" description="Helical" evidence="10">
    <location>
        <begin position="212"/>
        <end position="233"/>
    </location>
</feature>
<dbReference type="PROSITE" id="PS50113">
    <property type="entry name" value="PAC"/>
    <property type="match status" value="1"/>
</dbReference>
<comment type="catalytic activity">
    <reaction evidence="1">
        <text>ATP + protein L-histidine = ADP + protein N-phospho-L-histidine.</text>
        <dbReference type="EC" id="2.7.13.3"/>
    </reaction>
</comment>
<comment type="function">
    <text evidence="8">Involved in the transmission of sensory signals from the chemoreceptors to the flagellar motors. CheA is autophosphorylated; it can transfer its phosphate group to either CheB or CheY.</text>
</comment>